<dbReference type="PROSITE" id="PS51257">
    <property type="entry name" value="PROKAR_LIPOPROTEIN"/>
    <property type="match status" value="1"/>
</dbReference>
<evidence type="ECO:0000256" key="1">
    <source>
        <dbReference type="SAM" id="SignalP"/>
    </source>
</evidence>
<protein>
    <recommendedName>
        <fullName evidence="4">TolB-like protein</fullName>
    </recommendedName>
</protein>
<name>A0A4R7CUQ3_9SPHI</name>
<dbReference type="SUPFAM" id="SSF63825">
    <property type="entry name" value="YWTD domain"/>
    <property type="match status" value="1"/>
</dbReference>
<dbReference type="OrthoDB" id="697094at2"/>
<keyword evidence="3" id="KW-1185">Reference proteome</keyword>
<evidence type="ECO:0000313" key="3">
    <source>
        <dbReference type="Proteomes" id="UP000294752"/>
    </source>
</evidence>
<feature type="chain" id="PRO_5020785349" description="TolB-like protein" evidence="1">
    <location>
        <begin position="18"/>
        <end position="359"/>
    </location>
</feature>
<dbReference type="Proteomes" id="UP000294752">
    <property type="component" value="Unassembled WGS sequence"/>
</dbReference>
<keyword evidence="1" id="KW-0732">Signal</keyword>
<dbReference type="RefSeq" id="WP_133642041.1">
    <property type="nucleotide sequence ID" value="NZ_SNZV01000013.1"/>
</dbReference>
<organism evidence="2 3">
    <name type="scientific">Sphingobacterium paludis</name>
    <dbReference type="NCBI Taxonomy" id="1476465"/>
    <lineage>
        <taxon>Bacteria</taxon>
        <taxon>Pseudomonadati</taxon>
        <taxon>Bacteroidota</taxon>
        <taxon>Sphingobacteriia</taxon>
        <taxon>Sphingobacteriales</taxon>
        <taxon>Sphingobacteriaceae</taxon>
        <taxon>Sphingobacterium</taxon>
    </lineage>
</organism>
<dbReference type="AlphaFoldDB" id="A0A4R7CUQ3"/>
<reference evidence="2 3" key="1">
    <citation type="submission" date="2019-03" db="EMBL/GenBank/DDBJ databases">
        <title>Genomic Encyclopedia of Type Strains, Phase III (KMG-III): the genomes of soil and plant-associated and newly described type strains.</title>
        <authorList>
            <person name="Whitman W."/>
        </authorList>
    </citation>
    <scope>NUCLEOTIDE SEQUENCE [LARGE SCALE GENOMIC DNA]</scope>
    <source>
        <strain evidence="2 3">CGMCC 1.12801</strain>
    </source>
</reference>
<accession>A0A4R7CUQ3</accession>
<feature type="signal peptide" evidence="1">
    <location>
        <begin position="1"/>
        <end position="17"/>
    </location>
</feature>
<evidence type="ECO:0000313" key="2">
    <source>
        <dbReference type="EMBL" id="TDS07560.1"/>
    </source>
</evidence>
<gene>
    <name evidence="2" type="ORF">B0I21_11350</name>
</gene>
<dbReference type="EMBL" id="SNZV01000013">
    <property type="protein sequence ID" value="TDS07560.1"/>
    <property type="molecule type" value="Genomic_DNA"/>
</dbReference>
<proteinExistence type="predicted"/>
<evidence type="ECO:0008006" key="4">
    <source>
        <dbReference type="Google" id="ProtNLM"/>
    </source>
</evidence>
<sequence>MKYWIFTFLIVSLFAMSCSDEGADPSARITDISRLYVSFEEYQTNNEGIADTNIRIMKKADSSVFRLDSAHLSMARGGGVILFNPFLKSIIQASANRDTVQNDSSIYVTTLQPQGQMVNGAMMASSLLKKVRGFAYHRASDALFVVNADGERSGIFVVDRPNSISQMRKPWKQFFTGNLNMWGAAYRANNLYVGKQGDAPGIYVFENIVTRRVNAADSTARLSPSRTLTIEGARNLYGMTYDTVKNILAIAEFGDGTTVGTGRILIFDNFSGMASGSSIAPSRIITGVASQLTQPFDVAIDARASGQFIYVADRTKKIFRFRLTDNGEVAPDQVFDTSLYGTPVGLALDSRDDSTLPQF</sequence>
<comment type="caution">
    <text evidence="2">The sequence shown here is derived from an EMBL/GenBank/DDBJ whole genome shotgun (WGS) entry which is preliminary data.</text>
</comment>